<sequence>MADRATSTSRRALLSGLAVAPLLTVPTAASGAHPDGALLAMEPIIEAIWSETDLLVREHCKAENAYFQDRTPDTLAANQAAAIAYFESDRRLLTACRSLAKLQATTLDGLICKARLTVHEDEDLVESIVADLIAMGARS</sequence>
<organism evidence="2 3">
    <name type="scientific">Methylobacterium iners</name>
    <dbReference type="NCBI Taxonomy" id="418707"/>
    <lineage>
        <taxon>Bacteria</taxon>
        <taxon>Pseudomonadati</taxon>
        <taxon>Pseudomonadota</taxon>
        <taxon>Alphaproteobacteria</taxon>
        <taxon>Hyphomicrobiales</taxon>
        <taxon>Methylobacteriaceae</taxon>
        <taxon>Methylobacterium</taxon>
    </lineage>
</organism>
<reference evidence="2" key="1">
    <citation type="journal article" date="2021" name="Front. Microbiol.">
        <title>Comprehensive Comparative Genomics and Phenotyping of Methylobacterium Species.</title>
        <authorList>
            <person name="Alessa O."/>
            <person name="Ogura Y."/>
            <person name="Fujitani Y."/>
            <person name="Takami H."/>
            <person name="Hayashi T."/>
            <person name="Sahin N."/>
            <person name="Tani A."/>
        </authorList>
    </citation>
    <scope>NUCLEOTIDE SEQUENCE</scope>
    <source>
        <strain evidence="2">DSM 19015</strain>
    </source>
</reference>
<dbReference type="Proteomes" id="UP001055125">
    <property type="component" value="Unassembled WGS sequence"/>
</dbReference>
<gene>
    <name evidence="2" type="ORF">OCOJLMKI_0123</name>
</gene>
<name>A0ABQ4RTR1_9HYPH</name>
<feature type="signal peptide" evidence="1">
    <location>
        <begin position="1"/>
        <end position="31"/>
    </location>
</feature>
<protein>
    <submittedName>
        <fullName evidence="2">Uncharacterized protein</fullName>
    </submittedName>
</protein>
<keyword evidence="1" id="KW-0732">Signal</keyword>
<evidence type="ECO:0000256" key="1">
    <source>
        <dbReference type="SAM" id="SignalP"/>
    </source>
</evidence>
<reference evidence="2" key="2">
    <citation type="submission" date="2021-08" db="EMBL/GenBank/DDBJ databases">
        <authorList>
            <person name="Tani A."/>
            <person name="Ola A."/>
            <person name="Ogura Y."/>
            <person name="Katsura K."/>
            <person name="Hayashi T."/>
        </authorList>
    </citation>
    <scope>NUCLEOTIDE SEQUENCE</scope>
    <source>
        <strain evidence="2">DSM 19015</strain>
    </source>
</reference>
<dbReference type="EMBL" id="BPQP01000001">
    <property type="protein sequence ID" value="GJD92940.1"/>
    <property type="molecule type" value="Genomic_DNA"/>
</dbReference>
<evidence type="ECO:0000313" key="2">
    <source>
        <dbReference type="EMBL" id="GJD92940.1"/>
    </source>
</evidence>
<keyword evidence="3" id="KW-1185">Reference proteome</keyword>
<accession>A0ABQ4RTR1</accession>
<feature type="chain" id="PRO_5046732253" evidence="1">
    <location>
        <begin position="32"/>
        <end position="139"/>
    </location>
</feature>
<proteinExistence type="predicted"/>
<comment type="caution">
    <text evidence="2">The sequence shown here is derived from an EMBL/GenBank/DDBJ whole genome shotgun (WGS) entry which is preliminary data.</text>
</comment>
<evidence type="ECO:0000313" key="3">
    <source>
        <dbReference type="Proteomes" id="UP001055125"/>
    </source>
</evidence>